<dbReference type="CDD" id="cd02440">
    <property type="entry name" value="AdoMet_MTases"/>
    <property type="match status" value="1"/>
</dbReference>
<dbReference type="InterPro" id="IPR029063">
    <property type="entry name" value="SAM-dependent_MTases_sf"/>
</dbReference>
<keyword evidence="2" id="KW-1185">Reference proteome</keyword>
<dbReference type="SUPFAM" id="SSF53335">
    <property type="entry name" value="S-adenosyl-L-methionine-dependent methyltransferases"/>
    <property type="match status" value="1"/>
</dbReference>
<dbReference type="Pfam" id="PF13489">
    <property type="entry name" value="Methyltransf_23"/>
    <property type="match status" value="1"/>
</dbReference>
<organism evidence="1 2">
    <name type="scientific">Plakobranchus ocellatus</name>
    <dbReference type="NCBI Taxonomy" id="259542"/>
    <lineage>
        <taxon>Eukaryota</taxon>
        <taxon>Metazoa</taxon>
        <taxon>Spiralia</taxon>
        <taxon>Lophotrochozoa</taxon>
        <taxon>Mollusca</taxon>
        <taxon>Gastropoda</taxon>
        <taxon>Heterobranchia</taxon>
        <taxon>Euthyneura</taxon>
        <taxon>Panpulmonata</taxon>
        <taxon>Sacoglossa</taxon>
        <taxon>Placobranchoidea</taxon>
        <taxon>Plakobranchidae</taxon>
        <taxon>Plakobranchus</taxon>
    </lineage>
</organism>
<reference evidence="1 2" key="1">
    <citation type="journal article" date="2021" name="Elife">
        <title>Chloroplast acquisition without the gene transfer in kleptoplastic sea slugs, Plakobranchus ocellatus.</title>
        <authorList>
            <person name="Maeda T."/>
            <person name="Takahashi S."/>
            <person name="Yoshida T."/>
            <person name="Shimamura S."/>
            <person name="Takaki Y."/>
            <person name="Nagai Y."/>
            <person name="Toyoda A."/>
            <person name="Suzuki Y."/>
            <person name="Arimoto A."/>
            <person name="Ishii H."/>
            <person name="Satoh N."/>
            <person name="Nishiyama T."/>
            <person name="Hasebe M."/>
            <person name="Maruyama T."/>
            <person name="Minagawa J."/>
            <person name="Obokata J."/>
            <person name="Shigenobu S."/>
        </authorList>
    </citation>
    <scope>NUCLEOTIDE SEQUENCE [LARGE SCALE GENOMIC DNA]</scope>
</reference>
<dbReference type="Proteomes" id="UP000735302">
    <property type="component" value="Unassembled WGS sequence"/>
</dbReference>
<evidence type="ECO:0000313" key="1">
    <source>
        <dbReference type="EMBL" id="GFO08489.1"/>
    </source>
</evidence>
<proteinExistence type="predicted"/>
<name>A0AAV4AQR1_9GAST</name>
<accession>A0AAV4AQR1</accession>
<dbReference type="AlphaFoldDB" id="A0AAV4AQR1"/>
<evidence type="ECO:0000313" key="2">
    <source>
        <dbReference type="Proteomes" id="UP000735302"/>
    </source>
</evidence>
<protein>
    <submittedName>
        <fullName evidence="1">Williams-Beuren syndrome chromosomal region 27 protein</fullName>
    </submittedName>
</protein>
<dbReference type="Gene3D" id="3.40.50.150">
    <property type="entry name" value="Vaccinia Virus protein VP39"/>
    <property type="match status" value="1"/>
</dbReference>
<comment type="caution">
    <text evidence="1">The sequence shown here is derived from an EMBL/GenBank/DDBJ whole genome shotgun (WGS) entry which is preliminary data.</text>
</comment>
<dbReference type="EMBL" id="BLXT01003960">
    <property type="protein sequence ID" value="GFO08489.1"/>
    <property type="molecule type" value="Genomic_DNA"/>
</dbReference>
<sequence length="234" mass="26707">MGCPFREDFRIAEDESCACNDFAHEAGVPREEITRRYALWAENAKYERDLCEKVYKGPSIAADTVARYFPGDDLRRAAKILDVAAGSGFVGQKLKEKGFYMIDALEPCGKMLQLAQEKGIYRQTFQNYLNGHILEIKADYYDVAVISGGMGEGHIPCKGLNELIRIVRPGGLIVIVMREEYLQTVAEYRDQLEPRMSELEVQGRWKRLARNLHPCYSFHNTGVVFVYRVLEPEL</sequence>
<gene>
    <name evidence="1" type="ORF">PoB_003499400</name>
</gene>